<dbReference type="Proteomes" id="UP001642360">
    <property type="component" value="Unassembled WGS sequence"/>
</dbReference>
<dbReference type="SUPFAM" id="SSF53187">
    <property type="entry name" value="Zn-dependent exopeptidases"/>
    <property type="match status" value="1"/>
</dbReference>
<evidence type="ECO:0000256" key="1">
    <source>
        <dbReference type="ARBA" id="ARBA00006153"/>
    </source>
</evidence>
<dbReference type="InterPro" id="IPR011650">
    <property type="entry name" value="Peptidase_M20_dimer"/>
</dbReference>
<evidence type="ECO:0000256" key="2">
    <source>
        <dbReference type="ARBA" id="ARBA00022801"/>
    </source>
</evidence>
<keyword evidence="2" id="KW-0378">Hydrolase</keyword>
<comment type="similarity">
    <text evidence="1">Belongs to the peptidase M20 family.</text>
</comment>
<gene>
    <name evidence="6" type="ORF">ILEXP_LOCUS44469</name>
    <name evidence="5" type="ORF">ILEXP_LOCUS4872</name>
</gene>
<name>A0ABC8U3S1_9AQUA</name>
<dbReference type="GO" id="GO:0016787">
    <property type="term" value="F:hydrolase activity"/>
    <property type="evidence" value="ECO:0007669"/>
    <property type="project" value="UniProtKB-KW"/>
</dbReference>
<dbReference type="Gene3D" id="3.40.630.10">
    <property type="entry name" value="Zn peptidases"/>
    <property type="match status" value="1"/>
</dbReference>
<evidence type="ECO:0000313" key="6">
    <source>
        <dbReference type="EMBL" id="CAK9174708.1"/>
    </source>
</evidence>
<evidence type="ECO:0000256" key="3">
    <source>
        <dbReference type="ARBA" id="ARBA00023211"/>
    </source>
</evidence>
<dbReference type="EMBL" id="CAUOFW020006401">
    <property type="protein sequence ID" value="CAK9174708.1"/>
    <property type="molecule type" value="Genomic_DNA"/>
</dbReference>
<dbReference type="AlphaFoldDB" id="A0ABC8U3S1"/>
<keyword evidence="3" id="KW-0464">Manganese</keyword>
<dbReference type="PANTHER" id="PTHR11014">
    <property type="entry name" value="PEPTIDASE M20 FAMILY MEMBER"/>
    <property type="match status" value="1"/>
</dbReference>
<dbReference type="Gene3D" id="3.30.70.360">
    <property type="match status" value="1"/>
</dbReference>
<feature type="domain" description="Peptidase M20 dimerisation" evidence="4">
    <location>
        <begin position="97"/>
        <end position="194"/>
    </location>
</feature>
<dbReference type="Pfam" id="PF07687">
    <property type="entry name" value="M20_dimer"/>
    <property type="match status" value="1"/>
</dbReference>
<dbReference type="InterPro" id="IPR002933">
    <property type="entry name" value="Peptidase_M20"/>
</dbReference>
<keyword evidence="7" id="KW-1185">Reference proteome</keyword>
<dbReference type="Pfam" id="PF01546">
    <property type="entry name" value="Peptidase_M20"/>
    <property type="match status" value="1"/>
</dbReference>
<dbReference type="PANTHER" id="PTHR11014:SF147">
    <property type="entry name" value="PEPTIDASE M20 DIMERISATION DOMAIN-CONTAINING PROTEIN"/>
    <property type="match status" value="1"/>
</dbReference>
<dbReference type="InterPro" id="IPR017439">
    <property type="entry name" value="Amidohydrolase"/>
</dbReference>
<dbReference type="EMBL" id="CAUOFW020000837">
    <property type="protein sequence ID" value="CAK9137835.1"/>
    <property type="molecule type" value="Genomic_DNA"/>
</dbReference>
<evidence type="ECO:0000313" key="7">
    <source>
        <dbReference type="Proteomes" id="UP001642360"/>
    </source>
</evidence>
<dbReference type="SUPFAM" id="SSF55031">
    <property type="entry name" value="Bacterial exopeptidase dimerisation domain"/>
    <property type="match status" value="1"/>
</dbReference>
<comment type="caution">
    <text evidence="6">The sequence shown here is derived from an EMBL/GenBank/DDBJ whole genome shotgun (WGS) entry which is preliminary data.</text>
</comment>
<dbReference type="InterPro" id="IPR036264">
    <property type="entry name" value="Bact_exopeptidase_dim_dom"/>
</dbReference>
<organism evidence="6 7">
    <name type="scientific">Ilex paraguariensis</name>
    <name type="common">yerba mate</name>
    <dbReference type="NCBI Taxonomy" id="185542"/>
    <lineage>
        <taxon>Eukaryota</taxon>
        <taxon>Viridiplantae</taxon>
        <taxon>Streptophyta</taxon>
        <taxon>Embryophyta</taxon>
        <taxon>Tracheophyta</taxon>
        <taxon>Spermatophyta</taxon>
        <taxon>Magnoliopsida</taxon>
        <taxon>eudicotyledons</taxon>
        <taxon>Gunneridae</taxon>
        <taxon>Pentapetalae</taxon>
        <taxon>asterids</taxon>
        <taxon>campanulids</taxon>
        <taxon>Aquifoliales</taxon>
        <taxon>Aquifoliaceae</taxon>
        <taxon>Ilex</taxon>
    </lineage>
</organism>
<protein>
    <recommendedName>
        <fullName evidence="4">Peptidase M20 dimerisation domain-containing protein</fullName>
    </recommendedName>
</protein>
<proteinExistence type="inferred from homology"/>
<dbReference type="FunFam" id="3.30.70.360:FF:000001">
    <property type="entry name" value="N-acetyldiaminopimelate deacetylase"/>
    <property type="match status" value="1"/>
</dbReference>
<sequence>MVEWEHKSQVDGKMHACGHDAHVTMLLGAARILQQFRDRLQGTVVLIFQPAEEQGEGAKDMIHEGVLENVEAIFGLHIVHRYPIGTVAARPGEFLAGCGSFKATIRGKGGQAMMPQQSINPILALSSSLISLQNIVSRETDPLDPQVVSVTMIRGGTGYNVIPDSSTMAGTYRAFSKKSFYALRKRIEEVIRGQAAVHRCSAEIDFFGKEHPTIPPTINDDRIFEQVQQVSSMIVGRENTKLTPTFLGSEDFAFYLEKVHPILEYVPAKPMI</sequence>
<evidence type="ECO:0000259" key="4">
    <source>
        <dbReference type="Pfam" id="PF07687"/>
    </source>
</evidence>
<reference evidence="6 7" key="1">
    <citation type="submission" date="2024-02" db="EMBL/GenBank/DDBJ databases">
        <authorList>
            <person name="Vignale AGUSTIN F."/>
            <person name="Sosa J E."/>
            <person name="Modenutti C."/>
        </authorList>
    </citation>
    <scope>NUCLEOTIDE SEQUENCE [LARGE SCALE GENOMIC DNA]</scope>
</reference>
<evidence type="ECO:0000313" key="5">
    <source>
        <dbReference type="EMBL" id="CAK9137835.1"/>
    </source>
</evidence>
<dbReference type="NCBIfam" id="TIGR01891">
    <property type="entry name" value="amidohydrolases"/>
    <property type="match status" value="1"/>
</dbReference>
<accession>A0ABC8U3S1</accession>